<keyword evidence="1" id="KW-0812">Transmembrane</keyword>
<comment type="caution">
    <text evidence="2">The sequence shown here is derived from an EMBL/GenBank/DDBJ whole genome shotgun (WGS) entry which is preliminary data.</text>
</comment>
<proteinExistence type="predicted"/>
<keyword evidence="1" id="KW-1133">Transmembrane helix</keyword>
<accession>A0A8X8CJW1</accession>
<dbReference type="EMBL" id="JAAWWB010000020">
    <property type="protein sequence ID" value="KAG6756890.1"/>
    <property type="molecule type" value="Genomic_DNA"/>
</dbReference>
<dbReference type="AlphaFoldDB" id="A0A8X8CJW1"/>
<evidence type="ECO:0000256" key="1">
    <source>
        <dbReference type="SAM" id="Phobius"/>
    </source>
</evidence>
<evidence type="ECO:0000313" key="3">
    <source>
        <dbReference type="Proteomes" id="UP000886885"/>
    </source>
</evidence>
<evidence type="ECO:0000313" key="2">
    <source>
        <dbReference type="EMBL" id="KAG6756890.1"/>
    </source>
</evidence>
<protein>
    <submittedName>
        <fullName evidence="2">Uncharacterized protein</fullName>
    </submittedName>
</protein>
<name>A0A8X8CJW1_POPTO</name>
<organism evidence="2 3">
    <name type="scientific">Populus tomentosa</name>
    <name type="common">Chinese white poplar</name>
    <dbReference type="NCBI Taxonomy" id="118781"/>
    <lineage>
        <taxon>Eukaryota</taxon>
        <taxon>Viridiplantae</taxon>
        <taxon>Streptophyta</taxon>
        <taxon>Embryophyta</taxon>
        <taxon>Tracheophyta</taxon>
        <taxon>Spermatophyta</taxon>
        <taxon>Magnoliopsida</taxon>
        <taxon>eudicotyledons</taxon>
        <taxon>Gunneridae</taxon>
        <taxon>Pentapetalae</taxon>
        <taxon>rosids</taxon>
        <taxon>fabids</taxon>
        <taxon>Malpighiales</taxon>
        <taxon>Salicaceae</taxon>
        <taxon>Saliceae</taxon>
        <taxon>Populus</taxon>
    </lineage>
</organism>
<gene>
    <name evidence="2" type="ORF">POTOM_037188</name>
</gene>
<sequence>MVVFRFEREVNMWILFLYLGISKQSGMVVLVVRVEGQACKPHGQKGISMPANETELEAVKTSRGINLELAFTINETCVKELFGEINAERDVTVETGESGFLFYGNKE</sequence>
<keyword evidence="1" id="KW-0472">Membrane</keyword>
<dbReference type="Proteomes" id="UP000886885">
    <property type="component" value="Chromosome 10D"/>
</dbReference>
<keyword evidence="3" id="KW-1185">Reference proteome</keyword>
<reference evidence="2" key="1">
    <citation type="journal article" date="2020" name="bioRxiv">
        <title>Hybrid origin of Populus tomentosa Carr. identified through genome sequencing and phylogenomic analysis.</title>
        <authorList>
            <person name="An X."/>
            <person name="Gao K."/>
            <person name="Chen Z."/>
            <person name="Li J."/>
            <person name="Yang X."/>
            <person name="Yang X."/>
            <person name="Zhou J."/>
            <person name="Guo T."/>
            <person name="Zhao T."/>
            <person name="Huang S."/>
            <person name="Miao D."/>
            <person name="Khan W.U."/>
            <person name="Rao P."/>
            <person name="Ye M."/>
            <person name="Lei B."/>
            <person name="Liao W."/>
            <person name="Wang J."/>
            <person name="Ji L."/>
            <person name="Li Y."/>
            <person name="Guo B."/>
            <person name="Mustafa N.S."/>
            <person name="Li S."/>
            <person name="Yun Q."/>
            <person name="Keller S.R."/>
            <person name="Mao J."/>
            <person name="Zhang R."/>
            <person name="Strauss S.H."/>
        </authorList>
    </citation>
    <scope>NUCLEOTIDE SEQUENCE</scope>
    <source>
        <strain evidence="2">GM15</strain>
        <tissue evidence="2">Leaf</tissue>
    </source>
</reference>
<feature type="transmembrane region" description="Helical" evidence="1">
    <location>
        <begin position="12"/>
        <end position="32"/>
    </location>
</feature>